<evidence type="ECO:0000313" key="6">
    <source>
        <dbReference type="Proteomes" id="UP001200470"/>
    </source>
</evidence>
<sequence>MNNDELQVLGTENRKRNTWKWIVAAVCVVLSIVSYLIYNRCSSTDRSLPMSQEGSTISPALQYVADSLLNDKLTEINGLQGQVIIMNVQTGEILAMVGRERNFEGKFQPCQNFAYQQELGSLMKTASLLIALETGKAKLDDVVDTGNGVWEIDEDRIFKDHNWRRGGYGEMTLDRTLEVSSNIGIGKTIWKLFKGQERDFFNKLDSMSFGQPNSIEGIEGLRPSVYSSPKDSDWLNKDILWSAIGYNRKIAPIQMLTFYNAIANNGKMVKPTLVPGTAEVVNEQIAKKENIALMQQTLEHVVSQGLGHRAGSAKILVAGKTGTSQVNEYYEGDNTVSEYQLAFCVFFPADRPKYSMIVSLNKIGLPASGGGMAGDTFHNIVEWMIDNGMLNQ</sequence>
<gene>
    <name evidence="5" type="ORF">I6E12_06455</name>
</gene>
<proteinExistence type="predicted"/>
<evidence type="ECO:0000259" key="4">
    <source>
        <dbReference type="Pfam" id="PF00905"/>
    </source>
</evidence>
<evidence type="ECO:0000256" key="2">
    <source>
        <dbReference type="ARBA" id="ARBA00023136"/>
    </source>
</evidence>
<dbReference type="PANTHER" id="PTHR30627">
    <property type="entry name" value="PEPTIDOGLYCAN D,D-TRANSPEPTIDASE"/>
    <property type="match status" value="1"/>
</dbReference>
<dbReference type="InterPro" id="IPR012338">
    <property type="entry name" value="Beta-lactam/transpept-like"/>
</dbReference>
<dbReference type="InterPro" id="IPR050515">
    <property type="entry name" value="Beta-lactam/transpept"/>
</dbReference>
<keyword evidence="6" id="KW-1185">Reference proteome</keyword>
<evidence type="ECO:0000256" key="3">
    <source>
        <dbReference type="SAM" id="Phobius"/>
    </source>
</evidence>
<organism evidence="5 6">
    <name type="scientific">Xylanibacter brevis</name>
    <dbReference type="NCBI Taxonomy" id="83231"/>
    <lineage>
        <taxon>Bacteria</taxon>
        <taxon>Pseudomonadati</taxon>
        <taxon>Bacteroidota</taxon>
        <taxon>Bacteroidia</taxon>
        <taxon>Bacteroidales</taxon>
        <taxon>Prevotellaceae</taxon>
        <taxon>Xylanibacter</taxon>
    </lineage>
</organism>
<name>A0ABS9CFU5_9BACT</name>
<feature type="transmembrane region" description="Helical" evidence="3">
    <location>
        <begin position="21"/>
        <end position="38"/>
    </location>
</feature>
<keyword evidence="3" id="KW-0812">Transmembrane</keyword>
<dbReference type="InterPro" id="IPR001460">
    <property type="entry name" value="PCN-bd_Tpept"/>
</dbReference>
<keyword evidence="3" id="KW-1133">Transmembrane helix</keyword>
<dbReference type="Gene3D" id="3.40.710.10">
    <property type="entry name" value="DD-peptidase/beta-lactamase superfamily"/>
    <property type="match status" value="1"/>
</dbReference>
<evidence type="ECO:0000313" key="5">
    <source>
        <dbReference type="EMBL" id="MCF2563750.1"/>
    </source>
</evidence>
<dbReference type="EMBL" id="JADYTN010000011">
    <property type="protein sequence ID" value="MCF2563750.1"/>
    <property type="molecule type" value="Genomic_DNA"/>
</dbReference>
<dbReference type="Pfam" id="PF00905">
    <property type="entry name" value="Transpeptidase"/>
    <property type="match status" value="1"/>
</dbReference>
<dbReference type="Gene3D" id="3.30.450.330">
    <property type="match status" value="1"/>
</dbReference>
<dbReference type="Proteomes" id="UP001200470">
    <property type="component" value="Unassembled WGS sequence"/>
</dbReference>
<protein>
    <submittedName>
        <fullName evidence="5">Penicillin-binding protein</fullName>
    </submittedName>
</protein>
<dbReference type="PANTHER" id="PTHR30627:SF1">
    <property type="entry name" value="PEPTIDOGLYCAN D,D-TRANSPEPTIDASE FTSI"/>
    <property type="match status" value="1"/>
</dbReference>
<dbReference type="RefSeq" id="WP_301638024.1">
    <property type="nucleotide sequence ID" value="NZ_JADYTN010000011.1"/>
</dbReference>
<dbReference type="SUPFAM" id="SSF56601">
    <property type="entry name" value="beta-lactamase/transpeptidase-like"/>
    <property type="match status" value="1"/>
</dbReference>
<keyword evidence="2 3" id="KW-0472">Membrane</keyword>
<feature type="domain" description="Penicillin-binding protein transpeptidase" evidence="4">
    <location>
        <begin position="82"/>
        <end position="381"/>
    </location>
</feature>
<accession>A0ABS9CFU5</accession>
<evidence type="ECO:0000256" key="1">
    <source>
        <dbReference type="ARBA" id="ARBA00004370"/>
    </source>
</evidence>
<comment type="subcellular location">
    <subcellularLocation>
        <location evidence="1">Membrane</location>
    </subcellularLocation>
</comment>
<reference evidence="5 6" key="1">
    <citation type="submission" date="2020-12" db="EMBL/GenBank/DDBJ databases">
        <title>Whole genome sequences of gut porcine anaerobes.</title>
        <authorList>
            <person name="Kubasova T."/>
            <person name="Jahodarova E."/>
            <person name="Rychlik I."/>
        </authorList>
    </citation>
    <scope>NUCLEOTIDE SEQUENCE [LARGE SCALE GENOMIC DNA]</scope>
    <source>
        <strain evidence="5 6">An925</strain>
    </source>
</reference>
<comment type="caution">
    <text evidence="5">The sequence shown here is derived from an EMBL/GenBank/DDBJ whole genome shotgun (WGS) entry which is preliminary data.</text>
</comment>